<name>A0A6J7XT28_9ZZZZ</name>
<dbReference type="EMBL" id="CAFBSG010000003">
    <property type="protein sequence ID" value="CAB5239415.1"/>
    <property type="molecule type" value="Genomic_DNA"/>
</dbReference>
<evidence type="ECO:0000313" key="9">
    <source>
        <dbReference type="EMBL" id="CAB5239415.1"/>
    </source>
</evidence>
<evidence type="ECO:0000256" key="4">
    <source>
        <dbReference type="ARBA" id="ARBA00022989"/>
    </source>
</evidence>
<evidence type="ECO:0000256" key="5">
    <source>
        <dbReference type="ARBA" id="ARBA00023136"/>
    </source>
</evidence>
<evidence type="ECO:0000256" key="3">
    <source>
        <dbReference type="ARBA" id="ARBA00022692"/>
    </source>
</evidence>
<evidence type="ECO:0000256" key="1">
    <source>
        <dbReference type="ARBA" id="ARBA00004651"/>
    </source>
</evidence>
<dbReference type="AlphaFoldDB" id="A0A6J7XT28"/>
<dbReference type="Pfam" id="PF13396">
    <property type="entry name" value="PLDc_N"/>
    <property type="match status" value="1"/>
</dbReference>
<protein>
    <submittedName>
        <fullName evidence="9">Unannotated protein</fullName>
    </submittedName>
</protein>
<keyword evidence="4 7" id="KW-1133">Transmembrane helix</keyword>
<evidence type="ECO:0000256" key="7">
    <source>
        <dbReference type="SAM" id="Phobius"/>
    </source>
</evidence>
<feature type="domain" description="Cardiolipin synthase N-terminal" evidence="8">
    <location>
        <begin position="12"/>
        <end position="57"/>
    </location>
</feature>
<dbReference type="GO" id="GO:0005886">
    <property type="term" value="C:plasma membrane"/>
    <property type="evidence" value="ECO:0007669"/>
    <property type="project" value="UniProtKB-SubCell"/>
</dbReference>
<feature type="transmembrane region" description="Helical" evidence="7">
    <location>
        <begin position="37"/>
        <end position="55"/>
    </location>
</feature>
<gene>
    <name evidence="9" type="ORF">UFOPK3554_00262</name>
</gene>
<keyword evidence="2" id="KW-1003">Cell membrane</keyword>
<evidence type="ECO:0000259" key="8">
    <source>
        <dbReference type="Pfam" id="PF13396"/>
    </source>
</evidence>
<evidence type="ECO:0000256" key="6">
    <source>
        <dbReference type="SAM" id="MobiDB-lite"/>
    </source>
</evidence>
<feature type="region of interest" description="Disordered" evidence="6">
    <location>
        <begin position="60"/>
        <end position="84"/>
    </location>
</feature>
<organism evidence="9">
    <name type="scientific">freshwater metagenome</name>
    <dbReference type="NCBI Taxonomy" id="449393"/>
    <lineage>
        <taxon>unclassified sequences</taxon>
        <taxon>metagenomes</taxon>
        <taxon>ecological metagenomes</taxon>
    </lineage>
</organism>
<evidence type="ECO:0000256" key="2">
    <source>
        <dbReference type="ARBA" id="ARBA00022475"/>
    </source>
</evidence>
<sequence length="84" mass="9660">MLRYLPLILMAAFTIYAFVDCARTEQDAMRSMPKWAWLLLIFFIGIIGAVAYWFFGRPKNPGLGRPGPRKIIPPDDNPDFLRSI</sequence>
<comment type="subcellular location">
    <subcellularLocation>
        <location evidence="1">Cell membrane</location>
        <topology evidence="1">Multi-pass membrane protein</topology>
    </subcellularLocation>
</comment>
<keyword evidence="5 7" id="KW-0472">Membrane</keyword>
<proteinExistence type="predicted"/>
<reference evidence="9" key="1">
    <citation type="submission" date="2020-05" db="EMBL/GenBank/DDBJ databases">
        <authorList>
            <person name="Chiriac C."/>
            <person name="Salcher M."/>
            <person name="Ghai R."/>
            <person name="Kavagutti S V."/>
        </authorList>
    </citation>
    <scope>NUCLEOTIDE SEQUENCE</scope>
</reference>
<dbReference type="InterPro" id="IPR027379">
    <property type="entry name" value="CLS_N"/>
</dbReference>
<accession>A0A6J7XT28</accession>
<keyword evidence="3 7" id="KW-0812">Transmembrane</keyword>